<dbReference type="Proteomes" id="UP001295684">
    <property type="component" value="Unassembled WGS sequence"/>
</dbReference>
<keyword evidence="2" id="KW-1185">Reference proteome</keyword>
<sequence>MDLSLKTNNQSIFTKSSTKVDTIVIHDQYAHENVHSGYCQHKPSLLRIRENKRTSKTPAKARKSLLLKEQVMYNYRCNCSVCLEQCKSNSKFKTHGAEKEKYFEGLQKDFIWLLEHLTPPSDKYKGCCIRIADILHFTRTETDQDLVAIKTERDSYVGTMKNFNKFTFHQLKQDILRILKKIETDDQETPNKIYGKVIESTCVPPDRSNYFRDPAISQFWDTPSKILRYPDDYSQLVFKNEVRGVDNIEKKTIVKFYAPILEQHPRREIQYDFKRMGDPEDLNNQELCHYYCLKICDYVKTMHGIEILKFKAHFQADSHGKLYLSFVKDITIKNSTLKIDGKMKEKYLKKIHSKVKDIKPEELDTSVDLPLRKITLGMEHLNKDSSPLATKLHKVMTDHYKKL</sequence>
<reference evidence="1" key="1">
    <citation type="submission" date="2023-07" db="EMBL/GenBank/DDBJ databases">
        <authorList>
            <consortium name="AG Swart"/>
            <person name="Singh M."/>
            <person name="Singh A."/>
            <person name="Seah K."/>
            <person name="Emmerich C."/>
        </authorList>
    </citation>
    <scope>NUCLEOTIDE SEQUENCE</scope>
    <source>
        <strain evidence="1">DP1</strain>
    </source>
</reference>
<evidence type="ECO:0000313" key="2">
    <source>
        <dbReference type="Proteomes" id="UP001295684"/>
    </source>
</evidence>
<proteinExistence type="predicted"/>
<name>A0AAD2DCI8_EUPCR</name>
<accession>A0AAD2DCI8</accession>
<comment type="caution">
    <text evidence="1">The sequence shown here is derived from an EMBL/GenBank/DDBJ whole genome shotgun (WGS) entry which is preliminary data.</text>
</comment>
<protein>
    <submittedName>
        <fullName evidence="1">Uncharacterized protein</fullName>
    </submittedName>
</protein>
<organism evidence="1 2">
    <name type="scientific">Euplotes crassus</name>
    <dbReference type="NCBI Taxonomy" id="5936"/>
    <lineage>
        <taxon>Eukaryota</taxon>
        <taxon>Sar</taxon>
        <taxon>Alveolata</taxon>
        <taxon>Ciliophora</taxon>
        <taxon>Intramacronucleata</taxon>
        <taxon>Spirotrichea</taxon>
        <taxon>Hypotrichia</taxon>
        <taxon>Euplotida</taxon>
        <taxon>Euplotidae</taxon>
        <taxon>Moneuplotes</taxon>
    </lineage>
</organism>
<gene>
    <name evidence="1" type="ORF">ECRASSUSDP1_LOCUS28951</name>
</gene>
<dbReference type="EMBL" id="CAMPGE010029837">
    <property type="protein sequence ID" value="CAI2387321.1"/>
    <property type="molecule type" value="Genomic_DNA"/>
</dbReference>
<dbReference type="AlphaFoldDB" id="A0AAD2DCI8"/>
<evidence type="ECO:0000313" key="1">
    <source>
        <dbReference type="EMBL" id="CAI2387321.1"/>
    </source>
</evidence>